<dbReference type="SMART" id="SM00220">
    <property type="entry name" value="S_TKc"/>
    <property type="match status" value="1"/>
</dbReference>
<comment type="caution">
    <text evidence="2">The sequence shown here is derived from an EMBL/GenBank/DDBJ whole genome shotgun (WGS) entry which is preliminary data.</text>
</comment>
<reference evidence="2 3" key="1">
    <citation type="submission" date="2020-12" db="EMBL/GenBank/DDBJ databases">
        <title>WGS of Legionella: environmental sample.</title>
        <authorList>
            <person name="Cristino S."/>
            <person name="Girolamini L."/>
            <person name="Salaris S."/>
            <person name="Pascale M.R."/>
            <person name="Mazzotta M."/>
            <person name="Orsini M."/>
            <person name="Grottola A."/>
        </authorList>
    </citation>
    <scope>NUCLEOTIDE SEQUENCE [LARGE SCALE GENOMIC DNA]</scope>
    <source>
        <strain evidence="2 3">30cs62</strain>
    </source>
</reference>
<dbReference type="EMBL" id="JADWVN010000002">
    <property type="protein sequence ID" value="MBL7525090.1"/>
    <property type="molecule type" value="Genomic_DNA"/>
</dbReference>
<keyword evidence="2" id="KW-0418">Kinase</keyword>
<evidence type="ECO:0000313" key="2">
    <source>
        <dbReference type="EMBL" id="MBL7525090.1"/>
    </source>
</evidence>
<name>A0ABS1W7A2_9GAMM</name>
<evidence type="ECO:0000259" key="1">
    <source>
        <dbReference type="PROSITE" id="PS50011"/>
    </source>
</evidence>
<keyword evidence="2" id="KW-0808">Transferase</keyword>
<dbReference type="PROSITE" id="PS00108">
    <property type="entry name" value="PROTEIN_KINASE_ST"/>
    <property type="match status" value="1"/>
</dbReference>
<dbReference type="GO" id="GO:0016301">
    <property type="term" value="F:kinase activity"/>
    <property type="evidence" value="ECO:0007669"/>
    <property type="project" value="UniProtKB-KW"/>
</dbReference>
<sequence>MVHHINLLELDKQSNQLLAKLFATYPDKVDWTAGTYFIDTLEISISHRIIKHCNSKGIKHVYEVLDDNPIDQGCFGTLYLSKLTLVPDQQYDELVVKTKSEIQKRLIKIQNLKYFSKERAEREVDNLRNIGFFHCKPLSYSSTESFITMRQLPGQPLQKIIEANQLTLLERYELTKALVLALKEQVHDADFIHRDIKPQNILVDGHFIIYFVDYAMAIRKHYDDRYDTLRGSIPYASPEGFSPHDCTTIKSDVYALGRVLMMLWGDDYRNNPDFNPVDCVYSARNVSFSRLFNRMATIPECHVELRSLICSMLHEEPCYRPSLENITDVLNSLSDRMQPIPNPQWNNSSTKLISSHKFTSFYAVPSVLILNNVPYLPDQSEDSDEGYSEYYGF</sequence>
<dbReference type="InterPro" id="IPR000719">
    <property type="entry name" value="Prot_kinase_dom"/>
</dbReference>
<dbReference type="InterPro" id="IPR011009">
    <property type="entry name" value="Kinase-like_dom_sf"/>
</dbReference>
<dbReference type="InterPro" id="IPR008271">
    <property type="entry name" value="Ser/Thr_kinase_AS"/>
</dbReference>
<dbReference type="PANTHER" id="PTHR24362">
    <property type="entry name" value="SERINE/THREONINE-PROTEIN KINASE NEK"/>
    <property type="match status" value="1"/>
</dbReference>
<dbReference type="SUPFAM" id="SSF56112">
    <property type="entry name" value="Protein kinase-like (PK-like)"/>
    <property type="match status" value="1"/>
</dbReference>
<gene>
    <name evidence="2" type="ORF">I5282_00725</name>
</gene>
<dbReference type="PANTHER" id="PTHR24362:SF309">
    <property type="entry name" value="PROTEIN KINASE DOMAIN-CONTAINING PROTEIN"/>
    <property type="match status" value="1"/>
</dbReference>
<feature type="domain" description="Protein kinase" evidence="1">
    <location>
        <begin position="64"/>
        <end position="333"/>
    </location>
</feature>
<dbReference type="Proteomes" id="UP000809910">
    <property type="component" value="Unassembled WGS sequence"/>
</dbReference>
<protein>
    <submittedName>
        <fullName evidence="2">Protein kinase</fullName>
    </submittedName>
</protein>
<keyword evidence="3" id="KW-1185">Reference proteome</keyword>
<accession>A0ABS1W7A2</accession>
<organism evidence="2 3">
    <name type="scientific">Legionella bononiensis</name>
    <dbReference type="NCBI Taxonomy" id="2793102"/>
    <lineage>
        <taxon>Bacteria</taxon>
        <taxon>Pseudomonadati</taxon>
        <taxon>Pseudomonadota</taxon>
        <taxon>Gammaproteobacteria</taxon>
        <taxon>Legionellales</taxon>
        <taxon>Legionellaceae</taxon>
        <taxon>Legionella</taxon>
    </lineage>
</organism>
<dbReference type="PROSITE" id="PS50011">
    <property type="entry name" value="PROTEIN_KINASE_DOM"/>
    <property type="match status" value="1"/>
</dbReference>
<dbReference type="RefSeq" id="WP_203113873.1">
    <property type="nucleotide sequence ID" value="NZ_JADWVM010000018.1"/>
</dbReference>
<dbReference type="Pfam" id="PF00069">
    <property type="entry name" value="Pkinase"/>
    <property type="match status" value="1"/>
</dbReference>
<evidence type="ECO:0000313" key="3">
    <source>
        <dbReference type="Proteomes" id="UP000809910"/>
    </source>
</evidence>
<dbReference type="Gene3D" id="1.10.510.10">
    <property type="entry name" value="Transferase(Phosphotransferase) domain 1"/>
    <property type="match status" value="1"/>
</dbReference>
<proteinExistence type="predicted"/>